<accession>A0ABT1W2Z5</accession>
<dbReference type="EMBL" id="JAMSKV010000001">
    <property type="protein sequence ID" value="MCQ8277240.1"/>
    <property type="molecule type" value="Genomic_DNA"/>
</dbReference>
<keyword evidence="2" id="KW-1185">Reference proteome</keyword>
<sequence>MTGRSILTRRGLLAAVPGAAILLSTGRAGAQVLSGLAMGEAPPTLGRPALLVAGAADTAPGRWAQLLAPRLASAFAIGSPLLVSTTGGRDGVTGANTFDAQTAPDGSTALLVPGAAAMAWLAGDPRVHFDAGRWVPALASLSSGILMGRDSALDLRKRTVRVAASTATGPELPALLGLSMLGAAVQPVFGLSEPQDAVAALASDRVDAVFLSGPDVPARRDTLAAAGFGAFFSLEDGAGTEFVPVQSFADRYRAQFDVPPSGSLFDAFQATSAAARLDIALVLPMLSPPSLVARWRSACETVVGDLGLVAAARKAEVDTVSAPECVEVMARINANETTQLSLRRWLAAQPGWQRV</sequence>
<organism evidence="1 2">
    <name type="scientific">Endosaccharibacter trunci</name>
    <dbReference type="NCBI Taxonomy" id="2812733"/>
    <lineage>
        <taxon>Bacteria</taxon>
        <taxon>Pseudomonadati</taxon>
        <taxon>Pseudomonadota</taxon>
        <taxon>Alphaproteobacteria</taxon>
        <taxon>Acetobacterales</taxon>
        <taxon>Acetobacteraceae</taxon>
        <taxon>Endosaccharibacter</taxon>
    </lineage>
</organism>
<comment type="caution">
    <text evidence="1">The sequence shown here is derived from an EMBL/GenBank/DDBJ whole genome shotgun (WGS) entry which is preliminary data.</text>
</comment>
<evidence type="ECO:0000313" key="2">
    <source>
        <dbReference type="Proteomes" id="UP001524587"/>
    </source>
</evidence>
<dbReference type="RefSeq" id="WP_422862676.1">
    <property type="nucleotide sequence ID" value="NZ_JAMSKV010000001.1"/>
</dbReference>
<proteinExistence type="predicted"/>
<gene>
    <name evidence="1" type="ORF">NFI95_02095</name>
</gene>
<reference evidence="1 2" key="1">
    <citation type="submission" date="2022-06" db="EMBL/GenBank/DDBJ databases">
        <title>Endosaccharibacter gen. nov., sp. nov., endophytic bacteria isolated from sugarcane.</title>
        <authorList>
            <person name="Pitiwittayakul N."/>
            <person name="Yukphan P."/>
            <person name="Charoenyingcharoen P."/>
            <person name="Tanasupawat S."/>
        </authorList>
    </citation>
    <scope>NUCLEOTIDE SEQUENCE [LARGE SCALE GENOMIC DNA]</scope>
    <source>
        <strain evidence="1 2">KSS8</strain>
    </source>
</reference>
<name>A0ABT1W2Z5_9PROT</name>
<evidence type="ECO:0000313" key="1">
    <source>
        <dbReference type="EMBL" id="MCQ8277240.1"/>
    </source>
</evidence>
<protein>
    <submittedName>
        <fullName evidence="1">Uncharacterized protein</fullName>
    </submittedName>
</protein>
<dbReference type="Proteomes" id="UP001524587">
    <property type="component" value="Unassembled WGS sequence"/>
</dbReference>